<dbReference type="Pfam" id="PF00528">
    <property type="entry name" value="BPD_transp_1"/>
    <property type="match status" value="1"/>
</dbReference>
<evidence type="ECO:0000256" key="3">
    <source>
        <dbReference type="ARBA" id="ARBA00022475"/>
    </source>
</evidence>
<dbReference type="PANTHER" id="PTHR30151">
    <property type="entry name" value="ALKANE SULFONATE ABC TRANSPORTER-RELATED, MEMBRANE SUBUNIT"/>
    <property type="match status" value="1"/>
</dbReference>
<evidence type="ECO:0000256" key="4">
    <source>
        <dbReference type="ARBA" id="ARBA00022692"/>
    </source>
</evidence>
<evidence type="ECO:0000256" key="6">
    <source>
        <dbReference type="ARBA" id="ARBA00023136"/>
    </source>
</evidence>
<keyword evidence="3" id="KW-1003">Cell membrane</keyword>
<dbReference type="Gene3D" id="1.10.3720.10">
    <property type="entry name" value="MetI-like"/>
    <property type="match status" value="1"/>
</dbReference>
<feature type="transmembrane region" description="Helical" evidence="7">
    <location>
        <begin position="96"/>
        <end position="116"/>
    </location>
</feature>
<feature type="transmembrane region" description="Helical" evidence="7">
    <location>
        <begin position="214"/>
        <end position="234"/>
    </location>
</feature>
<evidence type="ECO:0000256" key="2">
    <source>
        <dbReference type="ARBA" id="ARBA00022448"/>
    </source>
</evidence>
<dbReference type="RefSeq" id="WP_016174473.1">
    <property type="nucleotide sequence ID" value="NZ_KE136389.1"/>
</dbReference>
<feature type="domain" description="ABC transmembrane type-1" evidence="8">
    <location>
        <begin position="149"/>
        <end position="333"/>
    </location>
</feature>
<evidence type="ECO:0000256" key="1">
    <source>
        <dbReference type="ARBA" id="ARBA00004651"/>
    </source>
</evidence>
<gene>
    <name evidence="9" type="ORF">OMQ_00667</name>
</gene>
<dbReference type="OrthoDB" id="9804353at2"/>
<reference evidence="9 10" key="1">
    <citation type="submission" date="2013-03" db="EMBL/GenBank/DDBJ databases">
        <title>The Genome Sequence of Enterococcus saccharolyticus ATCC_43076 (Illumina only assembly).</title>
        <authorList>
            <consortium name="The Broad Institute Genomics Platform"/>
            <consortium name="The Broad Institute Genome Sequencing Center for Infectious Disease"/>
            <person name="Earl A."/>
            <person name="Russ C."/>
            <person name="Gilmore M."/>
            <person name="Surin D."/>
            <person name="Walker B."/>
            <person name="Young S."/>
            <person name="Zeng Q."/>
            <person name="Gargeya S."/>
            <person name="Fitzgerald M."/>
            <person name="Haas B."/>
            <person name="Abouelleil A."/>
            <person name="Allen A.W."/>
            <person name="Alvarado L."/>
            <person name="Arachchi H.M."/>
            <person name="Berlin A.M."/>
            <person name="Chapman S.B."/>
            <person name="Gainer-Dewar J."/>
            <person name="Goldberg J."/>
            <person name="Griggs A."/>
            <person name="Gujja S."/>
            <person name="Hansen M."/>
            <person name="Howarth C."/>
            <person name="Imamovic A."/>
            <person name="Ireland A."/>
            <person name="Larimer J."/>
            <person name="McCowan C."/>
            <person name="Murphy C."/>
            <person name="Pearson M."/>
            <person name="Poon T.W."/>
            <person name="Priest M."/>
            <person name="Roberts A."/>
            <person name="Saif S."/>
            <person name="Shea T."/>
            <person name="Sisk P."/>
            <person name="Sykes S."/>
            <person name="Wortman J."/>
            <person name="Nusbaum C."/>
            <person name="Birren B."/>
        </authorList>
    </citation>
    <scope>NUCLEOTIDE SEQUENCE [LARGE SCALE GENOMIC DNA]</scope>
    <source>
        <strain evidence="9 10">ATCC 43076</strain>
    </source>
</reference>
<dbReference type="PANTHER" id="PTHR30151:SF0">
    <property type="entry name" value="ABC TRANSPORTER PERMEASE PROTEIN MJ0413-RELATED"/>
    <property type="match status" value="1"/>
</dbReference>
<evidence type="ECO:0000313" key="10">
    <source>
        <dbReference type="Proteomes" id="UP000014136"/>
    </source>
</evidence>
<feature type="transmembrane region" description="Helical" evidence="7">
    <location>
        <begin position="68"/>
        <end position="89"/>
    </location>
</feature>
<feature type="transmembrane region" description="Helical" evidence="7">
    <location>
        <begin position="154"/>
        <end position="176"/>
    </location>
</feature>
<comment type="caution">
    <text evidence="9">The sequence shown here is derived from an EMBL/GenBank/DDBJ whole genome shotgun (WGS) entry which is preliminary data.</text>
</comment>
<dbReference type="GO" id="GO:0055085">
    <property type="term" value="P:transmembrane transport"/>
    <property type="evidence" value="ECO:0007669"/>
    <property type="project" value="InterPro"/>
</dbReference>
<dbReference type="PATRIC" id="fig|1139996.3.peg.662"/>
<feature type="transmembrane region" description="Helical" evidence="7">
    <location>
        <begin position="35"/>
        <end position="56"/>
    </location>
</feature>
<keyword evidence="2 7" id="KW-0813">Transport</keyword>
<keyword evidence="4 7" id="KW-0812">Transmembrane</keyword>
<evidence type="ECO:0000256" key="5">
    <source>
        <dbReference type="ARBA" id="ARBA00022989"/>
    </source>
</evidence>
<dbReference type="eggNOG" id="COG0600">
    <property type="taxonomic scope" value="Bacteria"/>
</dbReference>
<feature type="transmembrane region" description="Helical" evidence="7">
    <location>
        <begin position="264"/>
        <end position="285"/>
    </location>
</feature>
<dbReference type="SUPFAM" id="SSF161098">
    <property type="entry name" value="MetI-like"/>
    <property type="match status" value="1"/>
</dbReference>
<keyword evidence="6 7" id="KW-0472">Membrane</keyword>
<dbReference type="AlphaFoldDB" id="S0NWF5"/>
<evidence type="ECO:0000259" key="8">
    <source>
        <dbReference type="PROSITE" id="PS50928"/>
    </source>
</evidence>
<dbReference type="GO" id="GO:0005886">
    <property type="term" value="C:plasma membrane"/>
    <property type="evidence" value="ECO:0007669"/>
    <property type="project" value="UniProtKB-SubCell"/>
</dbReference>
<dbReference type="CDD" id="cd06261">
    <property type="entry name" value="TM_PBP2"/>
    <property type="match status" value="1"/>
</dbReference>
<sequence length="346" mass="39312">MKKIYKTTSFSFLLKKKEGRTKGKKLINSIQQKHYIRLFFPFFSAIIAFLLQIIVPTSSEYTQEELPYYTYFTIICLVITAIASVYYLVTKRNQRYLYKAYFTGVSFLVLASYNLVTLKFSILKVLFFPSPERILNVFVKDFQFILECVAHSSALLGLGLLFGITTGLLTGILIGWNKNWNYWLDPIVKVLGPIPSTAFVPVALSAFATSYQASVFLIALSVWFPVTVLTNSGISNVKNSFFEVASTLGATEFQKVIKVAIPGALPNIFVGLFNGTVSSFLTLMTAEMLGVKYGIGWYINWQREIMGYANVYAGLITIAIWFSLIITILFKIRDHFLKWQKGFIRW</sequence>
<dbReference type="EMBL" id="AHYT01000002">
    <property type="protein sequence ID" value="EOT29975.1"/>
    <property type="molecule type" value="Genomic_DNA"/>
</dbReference>
<feature type="transmembrane region" description="Helical" evidence="7">
    <location>
        <begin position="305"/>
        <end position="330"/>
    </location>
</feature>
<dbReference type="PROSITE" id="PS50928">
    <property type="entry name" value="ABC_TM1"/>
    <property type="match status" value="1"/>
</dbReference>
<keyword evidence="5 7" id="KW-1133">Transmembrane helix</keyword>
<dbReference type="HOGENOM" id="CLU_046113_0_1_9"/>
<evidence type="ECO:0000256" key="7">
    <source>
        <dbReference type="RuleBase" id="RU363032"/>
    </source>
</evidence>
<evidence type="ECO:0000313" key="9">
    <source>
        <dbReference type="EMBL" id="EOT29975.1"/>
    </source>
</evidence>
<dbReference type="STRING" id="41997.RV16_GL001871"/>
<dbReference type="Proteomes" id="UP000014136">
    <property type="component" value="Unassembled WGS sequence"/>
</dbReference>
<comment type="subcellular location">
    <subcellularLocation>
        <location evidence="1 7">Cell membrane</location>
        <topology evidence="1 7">Multi-pass membrane protein</topology>
    </subcellularLocation>
</comment>
<proteinExistence type="inferred from homology"/>
<name>S0NWF5_9ENTE</name>
<protein>
    <recommendedName>
        <fullName evidence="8">ABC transmembrane type-1 domain-containing protein</fullName>
    </recommendedName>
</protein>
<organism evidence="9 10">
    <name type="scientific">Enterococcus saccharolyticus subsp. saccharolyticus ATCC 43076</name>
    <dbReference type="NCBI Taxonomy" id="1139996"/>
    <lineage>
        <taxon>Bacteria</taxon>
        <taxon>Bacillati</taxon>
        <taxon>Bacillota</taxon>
        <taxon>Bacilli</taxon>
        <taxon>Lactobacillales</taxon>
        <taxon>Enterococcaceae</taxon>
        <taxon>Enterococcus</taxon>
    </lineage>
</organism>
<comment type="similarity">
    <text evidence="7">Belongs to the binding-protein-dependent transport system permease family.</text>
</comment>
<dbReference type="InterPro" id="IPR000515">
    <property type="entry name" value="MetI-like"/>
</dbReference>
<feature type="transmembrane region" description="Helical" evidence="7">
    <location>
        <begin position="188"/>
        <end position="208"/>
    </location>
</feature>
<keyword evidence="10" id="KW-1185">Reference proteome</keyword>
<dbReference type="InterPro" id="IPR035906">
    <property type="entry name" value="MetI-like_sf"/>
</dbReference>
<accession>S0NWF5</accession>